<protein>
    <submittedName>
        <fullName evidence="3">Class I SAM-dependent methyltransferase</fullName>
        <ecNumber evidence="3">2.1.1.222</ecNumber>
        <ecNumber evidence="3">2.1.1.64</ecNumber>
    </submittedName>
</protein>
<feature type="domain" description="Methyltransferase" evidence="2">
    <location>
        <begin position="45"/>
        <end position="131"/>
    </location>
</feature>
<evidence type="ECO:0000259" key="2">
    <source>
        <dbReference type="Pfam" id="PF13649"/>
    </source>
</evidence>
<name>A0ABW0BSX0_9BACT</name>
<dbReference type="PANTHER" id="PTHR43861:SF3">
    <property type="entry name" value="PUTATIVE (AFU_ORTHOLOGUE AFUA_2G14390)-RELATED"/>
    <property type="match status" value="1"/>
</dbReference>
<dbReference type="GO" id="GO:0032259">
    <property type="term" value="P:methylation"/>
    <property type="evidence" value="ECO:0007669"/>
    <property type="project" value="UniProtKB-KW"/>
</dbReference>
<dbReference type="InterPro" id="IPR041698">
    <property type="entry name" value="Methyltransf_25"/>
</dbReference>
<dbReference type="EMBL" id="JBHSKS010000001">
    <property type="protein sequence ID" value="MFC5190375.1"/>
    <property type="molecule type" value="Genomic_DNA"/>
</dbReference>
<comment type="caution">
    <text evidence="3">The sequence shown here is derived from an EMBL/GenBank/DDBJ whole genome shotgun (WGS) entry which is preliminary data.</text>
</comment>
<keyword evidence="3" id="KW-0489">Methyltransferase</keyword>
<dbReference type="Gene3D" id="3.40.50.150">
    <property type="entry name" value="Vaccinia Virus protein VP39"/>
    <property type="match status" value="1"/>
</dbReference>
<keyword evidence="1 3" id="KW-0808">Transferase</keyword>
<dbReference type="SUPFAM" id="SSF53335">
    <property type="entry name" value="S-adenosyl-L-methionine-dependent methyltransferases"/>
    <property type="match status" value="1"/>
</dbReference>
<proteinExistence type="predicted"/>
<evidence type="ECO:0000313" key="3">
    <source>
        <dbReference type="EMBL" id="MFC5190375.1"/>
    </source>
</evidence>
<evidence type="ECO:0000256" key="1">
    <source>
        <dbReference type="ARBA" id="ARBA00022679"/>
    </source>
</evidence>
<dbReference type="EC" id="2.1.1.64" evidence="3"/>
<reference evidence="4" key="1">
    <citation type="journal article" date="2019" name="Int. J. Syst. Evol. Microbiol.">
        <title>The Global Catalogue of Microorganisms (GCM) 10K type strain sequencing project: providing services to taxonomists for standard genome sequencing and annotation.</title>
        <authorList>
            <consortium name="The Broad Institute Genomics Platform"/>
            <consortium name="The Broad Institute Genome Sequencing Center for Infectious Disease"/>
            <person name="Wu L."/>
            <person name="Ma J."/>
        </authorList>
    </citation>
    <scope>NUCLEOTIDE SEQUENCE [LARGE SCALE GENOMIC DNA]</scope>
    <source>
        <strain evidence="4">CGMCC 1.7030</strain>
    </source>
</reference>
<gene>
    <name evidence="3" type="ORF">ACFPIK_01250</name>
</gene>
<dbReference type="EC" id="2.1.1.222" evidence="3"/>
<evidence type="ECO:0000313" key="4">
    <source>
        <dbReference type="Proteomes" id="UP001596163"/>
    </source>
</evidence>
<keyword evidence="4" id="KW-1185">Reference proteome</keyword>
<dbReference type="Pfam" id="PF13649">
    <property type="entry name" value="Methyltransf_25"/>
    <property type="match status" value="1"/>
</dbReference>
<dbReference type="GO" id="GO:0102208">
    <property type="term" value="F:2-polyprenyl-6-hydroxyphenol methylase activity"/>
    <property type="evidence" value="ECO:0007669"/>
    <property type="project" value="UniProtKB-EC"/>
</dbReference>
<dbReference type="GO" id="GO:0061542">
    <property type="term" value="F:3-demethylubiquinol 3-O-methyltransferase activity"/>
    <property type="evidence" value="ECO:0007669"/>
    <property type="project" value="UniProtKB-EC"/>
</dbReference>
<dbReference type="Proteomes" id="UP001596163">
    <property type="component" value="Unassembled WGS sequence"/>
</dbReference>
<sequence>MLLMKEFWNTRYQERDYAYGTEPNRFFETEIRKIPIGKALFPAEGEGRNAVFAASLGWEVVAFDLSEAGKTKALKLADTRGVSITYEVATLQEFEAEKEGFDALVLVFAHFPNPLRKTFHQKLTTFLKPGGIVILVGFSKKHAAFNSVNEQAGGPKDPAMLFSKKELEGDFDGFDIQLLEEAEVDLQEGNYHLGKSAVIRLVARKK</sequence>
<dbReference type="RefSeq" id="WP_377911388.1">
    <property type="nucleotide sequence ID" value="NZ_JBHSKS010000001.1"/>
</dbReference>
<dbReference type="PANTHER" id="PTHR43861">
    <property type="entry name" value="TRANS-ACONITATE 2-METHYLTRANSFERASE-RELATED"/>
    <property type="match status" value="1"/>
</dbReference>
<organism evidence="3 4">
    <name type="scientific">Algoriphagus aquatilis</name>
    <dbReference type="NCBI Taxonomy" id="490186"/>
    <lineage>
        <taxon>Bacteria</taxon>
        <taxon>Pseudomonadati</taxon>
        <taxon>Bacteroidota</taxon>
        <taxon>Cytophagia</taxon>
        <taxon>Cytophagales</taxon>
        <taxon>Cyclobacteriaceae</taxon>
        <taxon>Algoriphagus</taxon>
    </lineage>
</organism>
<dbReference type="InterPro" id="IPR029063">
    <property type="entry name" value="SAM-dependent_MTases_sf"/>
</dbReference>
<accession>A0ABW0BSX0</accession>